<dbReference type="AlphaFoldDB" id="A0A0D8I6J6"/>
<dbReference type="EMBL" id="CP009687">
    <property type="protein sequence ID" value="AKL96662.1"/>
    <property type="molecule type" value="Genomic_DNA"/>
</dbReference>
<dbReference type="GO" id="GO:0003677">
    <property type="term" value="F:DNA binding"/>
    <property type="evidence" value="ECO:0007669"/>
    <property type="project" value="InterPro"/>
</dbReference>
<dbReference type="CDD" id="cd00093">
    <property type="entry name" value="HTH_XRE"/>
    <property type="match status" value="1"/>
</dbReference>
<dbReference type="SMART" id="SM00530">
    <property type="entry name" value="HTH_XRE"/>
    <property type="match status" value="1"/>
</dbReference>
<dbReference type="SUPFAM" id="SSF47413">
    <property type="entry name" value="lambda repressor-like DNA-binding domains"/>
    <property type="match status" value="1"/>
</dbReference>
<dbReference type="Pfam" id="PF01381">
    <property type="entry name" value="HTH_3"/>
    <property type="match status" value="1"/>
</dbReference>
<dbReference type="OrthoDB" id="9815805at2"/>
<organism evidence="1 2">
    <name type="scientific">Clostridium aceticum</name>
    <dbReference type="NCBI Taxonomy" id="84022"/>
    <lineage>
        <taxon>Bacteria</taxon>
        <taxon>Bacillati</taxon>
        <taxon>Bacillota</taxon>
        <taxon>Clostridia</taxon>
        <taxon>Eubacteriales</taxon>
        <taxon>Clostridiaceae</taxon>
        <taxon>Clostridium</taxon>
    </lineage>
</organism>
<name>A0A0D8I6J6_9CLOT</name>
<protein>
    <submittedName>
        <fullName evidence="1">Putative phage repressor</fullName>
    </submittedName>
</protein>
<proteinExistence type="predicted"/>
<reference evidence="1 2" key="1">
    <citation type="submission" date="2014-10" db="EMBL/GenBank/DDBJ databases">
        <title>Genome sequence of Clostridium aceticum DSM 1496.</title>
        <authorList>
            <person name="Poehlein A."/>
            <person name="Schiel-Bengelsdorf B."/>
            <person name="Gottschalk G."/>
            <person name="Duerre P."/>
            <person name="Daniel R."/>
        </authorList>
    </citation>
    <scope>NUCLEOTIDE SEQUENCE [LARGE SCALE GENOMIC DNA]</scope>
    <source>
        <strain evidence="1 2">DSM 1496</strain>
    </source>
</reference>
<dbReference type="KEGG" id="cace:CACET_c32180"/>
<gene>
    <name evidence="1" type="ORF">CACET_c32180</name>
</gene>
<sequence length="120" mass="13690">MDFKDKVKNRRLELGLTLEEVAKIVGVSAPTIQRYETGEIKNIRRDKIKLLADALQVSPAYLMDWDELTDKNKINKKSNLDDDDVFTRAAHKVGHDGPLTEEEKEKIALAIKIALMKNKE</sequence>
<dbReference type="Gene3D" id="1.10.260.40">
    <property type="entry name" value="lambda repressor-like DNA-binding domains"/>
    <property type="match status" value="1"/>
</dbReference>
<dbReference type="Proteomes" id="UP000035704">
    <property type="component" value="Chromosome"/>
</dbReference>
<dbReference type="PROSITE" id="PS50943">
    <property type="entry name" value="HTH_CROC1"/>
    <property type="match status" value="1"/>
</dbReference>
<dbReference type="RefSeq" id="WP_044826014.1">
    <property type="nucleotide sequence ID" value="NZ_CP009687.1"/>
</dbReference>
<evidence type="ECO:0000313" key="2">
    <source>
        <dbReference type="Proteomes" id="UP000035704"/>
    </source>
</evidence>
<dbReference type="PATRIC" id="fig|84022.5.peg.1902"/>
<keyword evidence="2" id="KW-1185">Reference proteome</keyword>
<dbReference type="InterPro" id="IPR010982">
    <property type="entry name" value="Lambda_DNA-bd_dom_sf"/>
</dbReference>
<dbReference type="STRING" id="84022.CACET_c32180"/>
<evidence type="ECO:0000313" key="1">
    <source>
        <dbReference type="EMBL" id="AKL96662.1"/>
    </source>
</evidence>
<dbReference type="InterPro" id="IPR001387">
    <property type="entry name" value="Cro/C1-type_HTH"/>
</dbReference>
<accession>A0A0D8I6J6</accession>